<dbReference type="InterPro" id="IPR021444">
    <property type="entry name" value="DUF3094"/>
</dbReference>
<dbReference type="KEGG" id="snan:I6N98_03915"/>
<evidence type="ECO:0000256" key="1">
    <source>
        <dbReference type="SAM" id="Phobius"/>
    </source>
</evidence>
<keyword evidence="1" id="KW-0812">Transmembrane</keyword>
<dbReference type="AlphaFoldDB" id="A0A7T4UT36"/>
<name>A0A7T4UT36_9GAMM</name>
<sequence length="62" mass="7051">MENEHNKLYPEDQARVDQYLQSGFNDVERKPFRPLKLLGILVLAVSSMTGLSLLLAWATGIY</sequence>
<evidence type="ECO:0000313" key="3">
    <source>
        <dbReference type="Proteomes" id="UP000596063"/>
    </source>
</evidence>
<dbReference type="Pfam" id="PF11293">
    <property type="entry name" value="DUF3094"/>
    <property type="match status" value="1"/>
</dbReference>
<keyword evidence="3" id="KW-1185">Reference proteome</keyword>
<accession>A0A7T4UT36</accession>
<evidence type="ECO:0000313" key="2">
    <source>
        <dbReference type="EMBL" id="QQD20060.1"/>
    </source>
</evidence>
<gene>
    <name evidence="2" type="ORF">I6N98_03915</name>
</gene>
<protein>
    <submittedName>
        <fullName evidence="2">DUF3094 family protein</fullName>
    </submittedName>
</protein>
<organism evidence="2 3">
    <name type="scientific">Spongiibacter nanhainus</name>
    <dbReference type="NCBI Taxonomy" id="2794344"/>
    <lineage>
        <taxon>Bacteria</taxon>
        <taxon>Pseudomonadati</taxon>
        <taxon>Pseudomonadota</taxon>
        <taxon>Gammaproteobacteria</taxon>
        <taxon>Cellvibrionales</taxon>
        <taxon>Spongiibacteraceae</taxon>
        <taxon>Spongiibacter</taxon>
    </lineage>
</organism>
<proteinExistence type="predicted"/>
<reference evidence="2 3" key="1">
    <citation type="submission" date="2020-12" db="EMBL/GenBank/DDBJ databases">
        <authorList>
            <person name="Shan Y."/>
        </authorList>
    </citation>
    <scope>NUCLEOTIDE SEQUENCE [LARGE SCALE GENOMIC DNA]</scope>
    <source>
        <strain evidence="3">csc3.9</strain>
    </source>
</reference>
<feature type="transmembrane region" description="Helical" evidence="1">
    <location>
        <begin position="37"/>
        <end position="58"/>
    </location>
</feature>
<dbReference type="Proteomes" id="UP000596063">
    <property type="component" value="Chromosome"/>
</dbReference>
<keyword evidence="1" id="KW-0472">Membrane</keyword>
<dbReference type="EMBL" id="CP066167">
    <property type="protein sequence ID" value="QQD20060.1"/>
    <property type="molecule type" value="Genomic_DNA"/>
</dbReference>
<keyword evidence="1" id="KW-1133">Transmembrane helix</keyword>